<dbReference type="AlphaFoldDB" id="A0A2H0LKP7"/>
<comment type="caution">
    <text evidence="2">The sequence shown here is derived from an EMBL/GenBank/DDBJ whole genome shotgun (WGS) entry which is preliminary data.</text>
</comment>
<dbReference type="Proteomes" id="UP000230859">
    <property type="component" value="Unassembled WGS sequence"/>
</dbReference>
<dbReference type="PANTHER" id="PTHR42831:SF1">
    <property type="entry name" value="FE-S PROTEIN MATURATION AUXILIARY FACTOR YITW"/>
    <property type="match status" value="1"/>
</dbReference>
<evidence type="ECO:0000313" key="2">
    <source>
        <dbReference type="EMBL" id="PIQ84998.1"/>
    </source>
</evidence>
<protein>
    <submittedName>
        <fullName evidence="2">Aromatic ring hydroxylase</fullName>
    </submittedName>
</protein>
<feature type="domain" description="MIP18 family-like" evidence="1">
    <location>
        <begin position="4"/>
        <end position="77"/>
    </location>
</feature>
<evidence type="ECO:0000313" key="3">
    <source>
        <dbReference type="Proteomes" id="UP000230859"/>
    </source>
</evidence>
<name>A0A2H0LKP7_9BACT</name>
<dbReference type="InterPro" id="IPR052339">
    <property type="entry name" value="Fe-S_Maturation_MIP18"/>
</dbReference>
<sequence>MITREQVIDRLKTVYDPEVPVDIWELGLIYEIQINDSAVHVKMTLTSPSCPSAQQIPANVKSCLAQIPEVSDVAVEVVWEPQWTAELISPEGKKILKIDT</sequence>
<dbReference type="InterPro" id="IPR002744">
    <property type="entry name" value="MIP18-like"/>
</dbReference>
<accession>A0A2H0LKP7</accession>
<dbReference type="SUPFAM" id="SSF117916">
    <property type="entry name" value="Fe-S cluster assembly (FSCA) domain-like"/>
    <property type="match status" value="1"/>
</dbReference>
<organism evidence="2 3">
    <name type="scientific">Candidatus Abzuiibacterium crystallinum</name>
    <dbReference type="NCBI Taxonomy" id="1974748"/>
    <lineage>
        <taxon>Bacteria</taxon>
        <taxon>Pseudomonadati</taxon>
        <taxon>Candidatus Omnitrophota</taxon>
        <taxon>Candidatus Abzuiibacterium</taxon>
    </lineage>
</organism>
<evidence type="ECO:0000259" key="1">
    <source>
        <dbReference type="Pfam" id="PF01883"/>
    </source>
</evidence>
<dbReference type="InterPro" id="IPR034904">
    <property type="entry name" value="FSCA_dom_sf"/>
</dbReference>
<dbReference type="Pfam" id="PF01883">
    <property type="entry name" value="FeS_assembly_P"/>
    <property type="match status" value="1"/>
</dbReference>
<dbReference type="EMBL" id="PCVY01000076">
    <property type="protein sequence ID" value="PIQ84998.1"/>
    <property type="molecule type" value="Genomic_DNA"/>
</dbReference>
<reference evidence="2 3" key="1">
    <citation type="submission" date="2017-09" db="EMBL/GenBank/DDBJ databases">
        <title>Depth-based differentiation of microbial function through sediment-hosted aquifers and enrichment of novel symbionts in the deep terrestrial subsurface.</title>
        <authorList>
            <person name="Probst A.J."/>
            <person name="Ladd B."/>
            <person name="Jarett J.K."/>
            <person name="Geller-Mcgrath D.E."/>
            <person name="Sieber C.M."/>
            <person name="Emerson J.B."/>
            <person name="Anantharaman K."/>
            <person name="Thomas B.C."/>
            <person name="Malmstrom R."/>
            <person name="Stieglmeier M."/>
            <person name="Klingl A."/>
            <person name="Woyke T."/>
            <person name="Ryan C.M."/>
            <person name="Banfield J.F."/>
        </authorList>
    </citation>
    <scope>NUCLEOTIDE SEQUENCE [LARGE SCALE GENOMIC DNA]</scope>
    <source>
        <strain evidence="2">CG11_big_fil_rev_8_21_14_0_20_45_26</strain>
    </source>
</reference>
<gene>
    <name evidence="2" type="ORF">COV74_10380</name>
</gene>
<proteinExistence type="predicted"/>
<dbReference type="Gene3D" id="3.30.300.130">
    <property type="entry name" value="Fe-S cluster assembly (FSCA)"/>
    <property type="match status" value="1"/>
</dbReference>
<dbReference type="PANTHER" id="PTHR42831">
    <property type="entry name" value="FE-S PROTEIN MATURATION AUXILIARY FACTOR YITW"/>
    <property type="match status" value="1"/>
</dbReference>